<gene>
    <name evidence="1" type="ORF">YSA_01690</name>
</gene>
<evidence type="ECO:0000313" key="2">
    <source>
        <dbReference type="Proteomes" id="UP000005268"/>
    </source>
</evidence>
<accession>I3UQC4</accession>
<evidence type="ECO:0000313" key="1">
    <source>
        <dbReference type="EMBL" id="AFK67695.1"/>
    </source>
</evidence>
<dbReference type="AlphaFoldDB" id="I3UQC4"/>
<organism evidence="1 2">
    <name type="scientific">Pseudomonas putida ND6</name>
    <dbReference type="NCBI Taxonomy" id="231023"/>
    <lineage>
        <taxon>Bacteria</taxon>
        <taxon>Pseudomonadati</taxon>
        <taxon>Pseudomonadota</taxon>
        <taxon>Gammaproteobacteria</taxon>
        <taxon>Pseudomonadales</taxon>
        <taxon>Pseudomonadaceae</taxon>
        <taxon>Pseudomonas</taxon>
    </lineage>
</organism>
<sequence>MPKIYGIRNGNFKNTFGLLRVITVLIPTRKQERCA</sequence>
<dbReference type="EMBL" id="CP003588">
    <property type="protein sequence ID" value="AFK67695.1"/>
    <property type="molecule type" value="Genomic_DNA"/>
</dbReference>
<proteinExistence type="predicted"/>
<name>I3UQC4_PSEPU</name>
<protein>
    <submittedName>
        <fullName evidence="1">Uncharacterized protein</fullName>
    </submittedName>
</protein>
<dbReference type="HOGENOM" id="CLU_3366683_0_0_6"/>
<dbReference type="Proteomes" id="UP000005268">
    <property type="component" value="Chromosome"/>
</dbReference>
<dbReference type="KEGG" id="ppi:YSA_01690"/>
<reference evidence="1 2" key="1">
    <citation type="journal article" date="2012" name="J. Bacteriol.">
        <title>Complete Genome Sequence of the Naphthalene-Degrading Pseudomonas putida Strain ND6.</title>
        <authorList>
            <person name="Li S."/>
            <person name="Zhao H."/>
            <person name="Li Y."/>
            <person name="Niu S."/>
            <person name="Cai B."/>
        </authorList>
    </citation>
    <scope>NUCLEOTIDE SEQUENCE [LARGE SCALE GENOMIC DNA]</scope>
    <source>
        <strain evidence="1 2">ND6</strain>
    </source>
</reference>